<evidence type="ECO:0000259" key="2">
    <source>
        <dbReference type="SMART" id="SM00208"/>
    </source>
</evidence>
<keyword evidence="1" id="KW-1133">Transmembrane helix</keyword>
<feature type="non-terminal residue" evidence="3">
    <location>
        <position position="1"/>
    </location>
</feature>
<feature type="transmembrane region" description="Helical" evidence="1">
    <location>
        <begin position="94"/>
        <end position="117"/>
    </location>
</feature>
<proteinExistence type="predicted"/>
<dbReference type="SMART" id="SM00208">
    <property type="entry name" value="TNFR"/>
    <property type="match status" value="2"/>
</dbReference>
<protein>
    <recommendedName>
        <fullName evidence="2">TNFR-Cys domain-containing protein</fullName>
    </recommendedName>
</protein>
<name>A0A9Q0DC64_9TELE</name>
<dbReference type="Proteomes" id="UP001148018">
    <property type="component" value="Unassembled WGS sequence"/>
</dbReference>
<reference evidence="3" key="1">
    <citation type="submission" date="2022-07" db="EMBL/GenBank/DDBJ databases">
        <title>Chromosome-level genome of Muraenolepis orangiensis.</title>
        <authorList>
            <person name="Kim J."/>
        </authorList>
    </citation>
    <scope>NUCLEOTIDE SEQUENCE</scope>
    <source>
        <strain evidence="3">KU_S4_2022</strain>
        <tissue evidence="3">Muscle</tissue>
    </source>
</reference>
<dbReference type="GO" id="GO:0002720">
    <property type="term" value="P:positive regulation of cytokine production involved in immune response"/>
    <property type="evidence" value="ECO:0007669"/>
    <property type="project" value="TreeGrafter"/>
</dbReference>
<dbReference type="InterPro" id="IPR001368">
    <property type="entry name" value="TNFR/NGFR_Cys_rich_reg"/>
</dbReference>
<dbReference type="PANTHER" id="PTHR46838:SF1">
    <property type="entry name" value="TUMOR NECROSIS FACTOR RECEPTOR SUPERFAMILY MEMBER 14"/>
    <property type="match status" value="1"/>
</dbReference>
<evidence type="ECO:0000313" key="3">
    <source>
        <dbReference type="EMBL" id="KAJ3585818.1"/>
    </source>
</evidence>
<dbReference type="GO" id="GO:0050830">
    <property type="term" value="P:defense response to Gram-positive bacterium"/>
    <property type="evidence" value="ECO:0007669"/>
    <property type="project" value="TreeGrafter"/>
</dbReference>
<keyword evidence="1" id="KW-0812">Transmembrane</keyword>
<dbReference type="AlphaFoldDB" id="A0A9Q0DC64"/>
<keyword evidence="4" id="KW-1185">Reference proteome</keyword>
<organism evidence="3 4">
    <name type="scientific">Muraenolepis orangiensis</name>
    <name type="common">Patagonian moray cod</name>
    <dbReference type="NCBI Taxonomy" id="630683"/>
    <lineage>
        <taxon>Eukaryota</taxon>
        <taxon>Metazoa</taxon>
        <taxon>Chordata</taxon>
        <taxon>Craniata</taxon>
        <taxon>Vertebrata</taxon>
        <taxon>Euteleostomi</taxon>
        <taxon>Actinopterygii</taxon>
        <taxon>Neopterygii</taxon>
        <taxon>Teleostei</taxon>
        <taxon>Neoteleostei</taxon>
        <taxon>Acanthomorphata</taxon>
        <taxon>Zeiogadaria</taxon>
        <taxon>Gadariae</taxon>
        <taxon>Gadiformes</taxon>
        <taxon>Muraenolepidoidei</taxon>
        <taxon>Muraenolepididae</taxon>
        <taxon>Muraenolepis</taxon>
    </lineage>
</organism>
<dbReference type="GO" id="GO:0046642">
    <property type="term" value="P:negative regulation of alpha-beta T cell proliferation"/>
    <property type="evidence" value="ECO:0007669"/>
    <property type="project" value="TreeGrafter"/>
</dbReference>
<evidence type="ECO:0000256" key="1">
    <source>
        <dbReference type="SAM" id="Phobius"/>
    </source>
</evidence>
<evidence type="ECO:0000313" key="4">
    <source>
        <dbReference type="Proteomes" id="UP001148018"/>
    </source>
</evidence>
<dbReference type="EMBL" id="JANIIK010000117">
    <property type="protein sequence ID" value="KAJ3585818.1"/>
    <property type="molecule type" value="Genomic_DNA"/>
</dbReference>
<comment type="caution">
    <text evidence="3">The sequence shown here is derived from an EMBL/GenBank/DDBJ whole genome shotgun (WGS) entry which is preliminary data.</text>
</comment>
<dbReference type="Pfam" id="PF00020">
    <property type="entry name" value="TNFR_c6"/>
    <property type="match status" value="1"/>
</dbReference>
<dbReference type="GO" id="GO:0009897">
    <property type="term" value="C:external side of plasma membrane"/>
    <property type="evidence" value="ECO:0007669"/>
    <property type="project" value="TreeGrafter"/>
</dbReference>
<dbReference type="GO" id="GO:2000406">
    <property type="term" value="P:positive regulation of T cell migration"/>
    <property type="evidence" value="ECO:0007669"/>
    <property type="project" value="TreeGrafter"/>
</dbReference>
<dbReference type="PANTHER" id="PTHR46838">
    <property type="entry name" value="TUMOR NECROSIS FACTOR RECEPTOR SUPERFAMILY MEMBER 14"/>
    <property type="match status" value="1"/>
</dbReference>
<dbReference type="GO" id="GO:0050829">
    <property type="term" value="P:defense response to Gram-negative bacterium"/>
    <property type="evidence" value="ECO:0007669"/>
    <property type="project" value="TreeGrafter"/>
</dbReference>
<accession>A0A9Q0DC64</accession>
<keyword evidence="1" id="KW-0472">Membrane</keyword>
<dbReference type="Gene3D" id="2.10.50.10">
    <property type="entry name" value="Tumor Necrosis Factor Receptor, subunit A, domain 2"/>
    <property type="match status" value="1"/>
</dbReference>
<sequence length="143" mass="15249">EPLDGHFCVDANGGECLAAQNHRVCSPGQHISQRGTTDKDTECLHCTNGTFSDGTSTSCQTHTKCDSVGLELIKPGSDSTDSECGKPGVRTGQVLIGLVVAAIPIVAIVTAVVFGDIKKEKLNQRQRESIRNGKYTHAKRDNV</sequence>
<dbReference type="SUPFAM" id="SSF57586">
    <property type="entry name" value="TNF receptor-like"/>
    <property type="match status" value="1"/>
</dbReference>
<dbReference type="OrthoDB" id="10031141at2759"/>
<feature type="domain" description="TNFR-Cys" evidence="2">
    <location>
        <begin position="2"/>
        <end position="43"/>
    </location>
</feature>
<gene>
    <name evidence="3" type="ORF">NHX12_012227</name>
</gene>
<feature type="domain" description="TNFR-Cys" evidence="2">
    <location>
        <begin position="46"/>
        <end position="84"/>
    </location>
</feature>